<evidence type="ECO:0000313" key="1">
    <source>
        <dbReference type="EMBL" id="HIV61907.1"/>
    </source>
</evidence>
<evidence type="ECO:0000313" key="2">
    <source>
        <dbReference type="Proteomes" id="UP000886808"/>
    </source>
</evidence>
<comment type="caution">
    <text evidence="1">The sequence shown here is derived from an EMBL/GenBank/DDBJ whole genome shotgun (WGS) entry which is preliminary data.</text>
</comment>
<protein>
    <submittedName>
        <fullName evidence="1">Uncharacterized protein</fullName>
    </submittedName>
</protein>
<dbReference type="AlphaFoldDB" id="A0A9D1PH35"/>
<organism evidence="1 2">
    <name type="scientific">Candidatus Butyricicoccus avistercoris</name>
    <dbReference type="NCBI Taxonomy" id="2838518"/>
    <lineage>
        <taxon>Bacteria</taxon>
        <taxon>Bacillati</taxon>
        <taxon>Bacillota</taxon>
        <taxon>Clostridia</taxon>
        <taxon>Eubacteriales</taxon>
        <taxon>Butyricicoccaceae</taxon>
        <taxon>Butyricicoccus</taxon>
    </lineage>
</organism>
<reference evidence="1" key="1">
    <citation type="journal article" date="2021" name="PeerJ">
        <title>Extensive microbial diversity within the chicken gut microbiome revealed by metagenomics and culture.</title>
        <authorList>
            <person name="Gilroy R."/>
            <person name="Ravi A."/>
            <person name="Getino M."/>
            <person name="Pursley I."/>
            <person name="Horton D.L."/>
            <person name="Alikhan N.F."/>
            <person name="Baker D."/>
            <person name="Gharbi K."/>
            <person name="Hall N."/>
            <person name="Watson M."/>
            <person name="Adriaenssens E.M."/>
            <person name="Foster-Nyarko E."/>
            <person name="Jarju S."/>
            <person name="Secka A."/>
            <person name="Antonio M."/>
            <person name="Oren A."/>
            <person name="Chaudhuri R.R."/>
            <person name="La Ragione R."/>
            <person name="Hildebrand F."/>
            <person name="Pallen M.J."/>
        </authorList>
    </citation>
    <scope>NUCLEOTIDE SEQUENCE</scope>
    <source>
        <strain evidence="1">CHK193-4272</strain>
    </source>
</reference>
<sequence>MDIIKELNRIKTDKHKCLGCGYEHNCTIKGCAIINQAIDELKKSKQSCEVMELLSQFAGDKDESTENKLMNELMKVKSELDIATSQLKGKCLCCKHLQQGMLHISDGRITSECICDKLKHRDLRENCEYWERNWYVEKQKEKI</sequence>
<dbReference type="Proteomes" id="UP000886808">
    <property type="component" value="Unassembled WGS sequence"/>
</dbReference>
<gene>
    <name evidence="1" type="ORF">H9746_03535</name>
</gene>
<accession>A0A9D1PH35</accession>
<proteinExistence type="predicted"/>
<dbReference type="EMBL" id="DXIE01000026">
    <property type="protein sequence ID" value="HIV61907.1"/>
    <property type="molecule type" value="Genomic_DNA"/>
</dbReference>
<name>A0A9D1PH35_9FIRM</name>
<reference evidence="1" key="2">
    <citation type="submission" date="2021-04" db="EMBL/GenBank/DDBJ databases">
        <authorList>
            <person name="Gilroy R."/>
        </authorList>
    </citation>
    <scope>NUCLEOTIDE SEQUENCE</scope>
    <source>
        <strain evidence="1">CHK193-4272</strain>
    </source>
</reference>